<evidence type="ECO:0000313" key="2">
    <source>
        <dbReference type="EMBL" id="CAA9441383.1"/>
    </source>
</evidence>
<keyword evidence="2" id="KW-0808">Transferase</keyword>
<feature type="compositionally biased region" description="Basic residues" evidence="1">
    <location>
        <begin position="297"/>
        <end position="308"/>
    </location>
</feature>
<evidence type="ECO:0000256" key="1">
    <source>
        <dbReference type="SAM" id="MobiDB-lite"/>
    </source>
</evidence>
<feature type="compositionally biased region" description="Low complexity" evidence="1">
    <location>
        <begin position="112"/>
        <end position="121"/>
    </location>
</feature>
<feature type="region of interest" description="Disordered" evidence="1">
    <location>
        <begin position="56"/>
        <end position="76"/>
    </location>
</feature>
<reference evidence="2" key="1">
    <citation type="submission" date="2020-02" db="EMBL/GenBank/DDBJ databases">
        <authorList>
            <person name="Meier V. D."/>
        </authorList>
    </citation>
    <scope>NUCLEOTIDE SEQUENCE</scope>
    <source>
        <strain evidence="2">AVDCRST_MAG51</strain>
    </source>
</reference>
<name>A0A6J4QJ43_9BURK</name>
<sequence>VPDRHCRAATNAAAEDPALGGRALLQRAGGAARDPPPADRSLRVRAVVAARVDLRRRRQPRRHAGDPARAAAAGPARARGFVLAQLRPPVRRDGRPGPCGRRCGLRHRRRPAGPARGHPADAGALARWRRRGLWRAHRERWRVRVQAVDRQAVLPDHQPHVGHADPAGHRRLPPDGPQRGRGVPGHARARPLRARHGGLGRVPAGGGALPARGALCRQHQVPAEEDAALRLGRHHVVLDRAAAAGDLRRVLGGAAGDGGRGLRLGLEVGDAILGRRLDAPVHRGAVHRRRAADVHGRAGRVHRPHLRRGQATPAVPGEGAAGLRAAGFAHRTGPPDPHARSHHPPPAATRAHCAVVAGGEARM</sequence>
<feature type="non-terminal residue" evidence="2">
    <location>
        <position position="1"/>
    </location>
</feature>
<feature type="region of interest" description="Disordered" evidence="1">
    <location>
        <begin position="157"/>
        <end position="187"/>
    </location>
</feature>
<feature type="region of interest" description="Disordered" evidence="1">
    <location>
        <begin position="89"/>
        <end position="121"/>
    </location>
</feature>
<feature type="region of interest" description="Disordered" evidence="1">
    <location>
        <begin position="287"/>
        <end position="349"/>
    </location>
</feature>
<dbReference type="AlphaFoldDB" id="A0A6J4QJ43"/>
<gene>
    <name evidence="2" type="ORF">AVDCRST_MAG51-3314</name>
</gene>
<organism evidence="2">
    <name type="scientific">uncultured Ramlibacter sp</name>
    <dbReference type="NCBI Taxonomy" id="260755"/>
    <lineage>
        <taxon>Bacteria</taxon>
        <taxon>Pseudomonadati</taxon>
        <taxon>Pseudomonadota</taxon>
        <taxon>Betaproteobacteria</taxon>
        <taxon>Burkholderiales</taxon>
        <taxon>Comamonadaceae</taxon>
        <taxon>Ramlibacter</taxon>
        <taxon>environmental samples</taxon>
    </lineage>
</organism>
<proteinExistence type="predicted"/>
<dbReference type="EMBL" id="CADCUX010000716">
    <property type="protein sequence ID" value="CAA9441383.1"/>
    <property type="molecule type" value="Genomic_DNA"/>
</dbReference>
<feature type="non-terminal residue" evidence="2">
    <location>
        <position position="363"/>
    </location>
</feature>
<feature type="compositionally biased region" description="Basic and acidic residues" evidence="1">
    <location>
        <begin position="157"/>
        <end position="168"/>
    </location>
</feature>
<accession>A0A6J4QJ43</accession>
<dbReference type="GO" id="GO:0016740">
    <property type="term" value="F:transferase activity"/>
    <property type="evidence" value="ECO:0007669"/>
    <property type="project" value="UniProtKB-KW"/>
</dbReference>
<feature type="compositionally biased region" description="Low complexity" evidence="1">
    <location>
        <begin position="67"/>
        <end position="76"/>
    </location>
</feature>
<protein>
    <submittedName>
        <fullName evidence="2">Glycosyltransferase</fullName>
    </submittedName>
</protein>